<evidence type="ECO:0000313" key="14">
    <source>
        <dbReference type="EMBL" id="VDM95476.1"/>
    </source>
</evidence>
<sequence>MSSSSGASQDSSSGGNVSNQGRTGLYADEISAIEYATLKVPYELLNKCFRSSQKALEKNNQYLKERAESLMQSVHSTSEVIRKRRVTKLISEEEFALIDLLKMRLNHLQKADTCDLYKKEIWRSQRISRLIIDYLLRSGYFETAQKLSEQAHVEYMCNKNVFMISKQALQVEHSLSRHETDRCLEWITENRSKLRRLKSPLETTIRLQDCIEMVRRGERLQAVHYVRKFLSNLPKDQWSDQVVKVMGLIGFGNPVRTCAYSEYFSEKRWDQLIDLFRQENARVYKLMEYSPFNACLCLGLSAYKSPQCRPDLDSHCPTCRPDLFELAEDLPHSHASNSKLMCSYSGEQIGDNNEPYMLPNGYVFGSKSIEKLINSSEEIVCPKTGEIYSANQLMRLFVL</sequence>
<dbReference type="InterPro" id="IPR006594">
    <property type="entry name" value="LisH"/>
</dbReference>
<dbReference type="OMA" id="ANHETAR"/>
<protein>
    <recommendedName>
        <fullName evidence="3">E3 ubiquitin-protein transferase MAEA</fullName>
    </recommendedName>
    <alternativeName>
        <fullName evidence="9">Macrophage erythroblast attacher</fullName>
    </alternativeName>
</protein>
<keyword evidence="8" id="KW-0265">Erythrocyte maturation</keyword>
<dbReference type="STRING" id="103827.A0A0N5CK99"/>
<dbReference type="EMBL" id="UYYF01000035">
    <property type="protein sequence ID" value="VDM95476.1"/>
    <property type="molecule type" value="Genomic_DNA"/>
</dbReference>
<dbReference type="PANTHER" id="PTHR12170">
    <property type="entry name" value="MACROPHAGE ERYTHROBLAST ATTACHER-RELATED"/>
    <property type="match status" value="1"/>
</dbReference>
<dbReference type="SMART" id="SM00757">
    <property type="entry name" value="CRA"/>
    <property type="match status" value="1"/>
</dbReference>
<evidence type="ECO:0000256" key="10">
    <source>
        <dbReference type="PROSITE-ProRule" id="PRU01215"/>
    </source>
</evidence>
<proteinExistence type="predicted"/>
<evidence type="ECO:0000259" key="12">
    <source>
        <dbReference type="PROSITE" id="PS50897"/>
    </source>
</evidence>
<dbReference type="Pfam" id="PF10607">
    <property type="entry name" value="CTLH"/>
    <property type="match status" value="1"/>
</dbReference>
<name>A0A0N5CK99_THECL</name>
<gene>
    <name evidence="14" type="ORF">TCLT_LOCUS489</name>
</gene>
<evidence type="ECO:0000256" key="4">
    <source>
        <dbReference type="ARBA" id="ARBA00022490"/>
    </source>
</evidence>
<dbReference type="PROSITE" id="PS50897">
    <property type="entry name" value="CTLH"/>
    <property type="match status" value="1"/>
</dbReference>
<keyword evidence="15" id="KW-1185">Reference proteome</keyword>
<dbReference type="InterPro" id="IPR045098">
    <property type="entry name" value="Fyv10_fam"/>
</dbReference>
<dbReference type="GO" id="GO:0043161">
    <property type="term" value="P:proteasome-mediated ubiquitin-dependent protein catabolic process"/>
    <property type="evidence" value="ECO:0007669"/>
    <property type="project" value="InterPro"/>
</dbReference>
<dbReference type="InterPro" id="IPR024964">
    <property type="entry name" value="CTLH/CRA"/>
</dbReference>
<feature type="region of interest" description="Disordered" evidence="11">
    <location>
        <begin position="1"/>
        <end position="20"/>
    </location>
</feature>
<feature type="domain" description="RING-Gid-type" evidence="13">
    <location>
        <begin position="316"/>
        <end position="384"/>
    </location>
</feature>
<reference evidence="14 15" key="2">
    <citation type="submission" date="2018-11" db="EMBL/GenBank/DDBJ databases">
        <authorList>
            <consortium name="Pathogen Informatics"/>
        </authorList>
    </citation>
    <scope>NUCLEOTIDE SEQUENCE [LARGE SCALE GENOMIC DNA]</scope>
</reference>
<evidence type="ECO:0000259" key="13">
    <source>
        <dbReference type="PROSITE" id="PS51867"/>
    </source>
</evidence>
<keyword evidence="4" id="KW-0963">Cytoplasm</keyword>
<evidence type="ECO:0000256" key="11">
    <source>
        <dbReference type="SAM" id="MobiDB-lite"/>
    </source>
</evidence>
<evidence type="ECO:0000256" key="6">
    <source>
        <dbReference type="ARBA" id="ARBA00022771"/>
    </source>
</evidence>
<dbReference type="SMART" id="SM00668">
    <property type="entry name" value="CTLH"/>
    <property type="match status" value="1"/>
</dbReference>
<dbReference type="SMART" id="SM00667">
    <property type="entry name" value="LisH"/>
    <property type="match status" value="1"/>
</dbReference>
<keyword evidence="7" id="KW-0862">Zinc</keyword>
<dbReference type="GO" id="GO:0005737">
    <property type="term" value="C:cytoplasm"/>
    <property type="evidence" value="ECO:0007669"/>
    <property type="project" value="UniProtKB-SubCell"/>
</dbReference>
<evidence type="ECO:0000256" key="9">
    <source>
        <dbReference type="ARBA" id="ARBA00029678"/>
    </source>
</evidence>
<evidence type="ECO:0000256" key="1">
    <source>
        <dbReference type="ARBA" id="ARBA00004109"/>
    </source>
</evidence>
<evidence type="ECO:0000256" key="5">
    <source>
        <dbReference type="ARBA" id="ARBA00022723"/>
    </source>
</evidence>
<dbReference type="WBParaSite" id="TCLT_0000048801-mRNA-1">
    <property type="protein sequence ID" value="TCLT_0000048801-mRNA-1"/>
    <property type="gene ID" value="TCLT_0000048801"/>
</dbReference>
<feature type="domain" description="CTLH" evidence="12">
    <location>
        <begin position="164"/>
        <end position="221"/>
    </location>
</feature>
<feature type="zinc finger region" description="RING-Gid-type" evidence="10">
    <location>
        <begin position="316"/>
        <end position="384"/>
    </location>
</feature>
<dbReference type="SUPFAM" id="SSF57850">
    <property type="entry name" value="RING/U-box"/>
    <property type="match status" value="1"/>
</dbReference>
<evidence type="ECO:0000256" key="3">
    <source>
        <dbReference type="ARBA" id="ARBA00014384"/>
    </source>
</evidence>
<dbReference type="PROSITE" id="PS50896">
    <property type="entry name" value="LISH"/>
    <property type="match status" value="1"/>
</dbReference>
<feature type="compositionally biased region" description="Low complexity" evidence="11">
    <location>
        <begin position="1"/>
        <end position="15"/>
    </location>
</feature>
<dbReference type="GO" id="GO:0043249">
    <property type="term" value="P:erythrocyte maturation"/>
    <property type="evidence" value="ECO:0007669"/>
    <property type="project" value="UniProtKB-KW"/>
</dbReference>
<dbReference type="InterPro" id="IPR006595">
    <property type="entry name" value="CTLH_C"/>
</dbReference>
<dbReference type="GO" id="GO:0034657">
    <property type="term" value="C:GID complex"/>
    <property type="evidence" value="ECO:0007669"/>
    <property type="project" value="TreeGrafter"/>
</dbReference>
<keyword evidence="5" id="KW-0479">Metal-binding</keyword>
<dbReference type="PROSITE" id="PS51867">
    <property type="entry name" value="ZF_RING_GID"/>
    <property type="match status" value="1"/>
</dbReference>
<evidence type="ECO:0000313" key="15">
    <source>
        <dbReference type="Proteomes" id="UP000276776"/>
    </source>
</evidence>
<dbReference type="CDD" id="cd16659">
    <property type="entry name" value="RING-Ubox_Emp"/>
    <property type="match status" value="1"/>
</dbReference>
<dbReference type="InterPro" id="IPR013144">
    <property type="entry name" value="CRA_dom"/>
</dbReference>
<keyword evidence="6 10" id="KW-0863">Zinc-finger</keyword>
<accession>A0A0N5CK99</accession>
<dbReference type="OrthoDB" id="1933455at2759"/>
<dbReference type="AlphaFoldDB" id="A0A0N5CK99"/>
<reference evidence="16" key="1">
    <citation type="submission" date="2017-02" db="UniProtKB">
        <authorList>
            <consortium name="WormBaseParasite"/>
        </authorList>
    </citation>
    <scope>IDENTIFICATION</scope>
</reference>
<evidence type="ECO:0000256" key="8">
    <source>
        <dbReference type="ARBA" id="ARBA00023057"/>
    </source>
</evidence>
<evidence type="ECO:0000256" key="7">
    <source>
        <dbReference type="ARBA" id="ARBA00022833"/>
    </source>
</evidence>
<dbReference type="GO" id="GO:0008270">
    <property type="term" value="F:zinc ion binding"/>
    <property type="evidence" value="ECO:0007669"/>
    <property type="project" value="UniProtKB-KW"/>
</dbReference>
<dbReference type="InterPro" id="IPR044063">
    <property type="entry name" value="ZF_RING_GID"/>
</dbReference>
<dbReference type="PANTHER" id="PTHR12170:SF2">
    <property type="entry name" value="E3 UBIQUITIN-PROTEIN TRANSFERASE MAEA"/>
    <property type="match status" value="1"/>
</dbReference>
<evidence type="ECO:0000256" key="2">
    <source>
        <dbReference type="ARBA" id="ARBA00004496"/>
    </source>
</evidence>
<comment type="subcellular location">
    <subcellularLocation>
        <location evidence="2">Cytoplasm</location>
    </subcellularLocation>
    <subcellularLocation>
        <location evidence="1">Nucleus matrix</location>
    </subcellularLocation>
</comment>
<evidence type="ECO:0000313" key="16">
    <source>
        <dbReference type="WBParaSite" id="TCLT_0000048801-mRNA-1"/>
    </source>
</evidence>
<organism evidence="16">
    <name type="scientific">Thelazia callipaeda</name>
    <name type="common">Oriental eyeworm</name>
    <name type="synonym">Parasitic nematode</name>
    <dbReference type="NCBI Taxonomy" id="103827"/>
    <lineage>
        <taxon>Eukaryota</taxon>
        <taxon>Metazoa</taxon>
        <taxon>Ecdysozoa</taxon>
        <taxon>Nematoda</taxon>
        <taxon>Chromadorea</taxon>
        <taxon>Rhabditida</taxon>
        <taxon>Spirurina</taxon>
        <taxon>Spiruromorpha</taxon>
        <taxon>Thelazioidea</taxon>
        <taxon>Thelaziidae</taxon>
        <taxon>Thelazia</taxon>
    </lineage>
</organism>
<dbReference type="Proteomes" id="UP000276776">
    <property type="component" value="Unassembled WGS sequence"/>
</dbReference>
<dbReference type="GO" id="GO:0061630">
    <property type="term" value="F:ubiquitin protein ligase activity"/>
    <property type="evidence" value="ECO:0007669"/>
    <property type="project" value="InterPro"/>
</dbReference>
<dbReference type="GO" id="GO:0016363">
    <property type="term" value="C:nuclear matrix"/>
    <property type="evidence" value="ECO:0007669"/>
    <property type="project" value="UniProtKB-SubCell"/>
</dbReference>